<keyword evidence="3" id="KW-1185">Reference proteome</keyword>
<dbReference type="EMBL" id="PQXH01000119">
    <property type="protein sequence ID" value="TGO11017.1"/>
    <property type="molecule type" value="Genomic_DNA"/>
</dbReference>
<dbReference type="CDD" id="cd01427">
    <property type="entry name" value="HAD_like"/>
    <property type="match status" value="1"/>
</dbReference>
<dbReference type="AlphaFoldDB" id="A0A4Z1EPT0"/>
<dbReference type="PANTHER" id="PTHR43885:SF1">
    <property type="entry name" value="SUPERFAMILY HYDROLASE, PUTATIVE (AFU_ORTHOLOGUE AFUA_4G13290)-RELATED"/>
    <property type="match status" value="1"/>
</dbReference>
<dbReference type="NCBIfam" id="TIGR01549">
    <property type="entry name" value="HAD-SF-IA-v1"/>
    <property type="match status" value="1"/>
</dbReference>
<reference evidence="2 3" key="1">
    <citation type="submission" date="2017-12" db="EMBL/GenBank/DDBJ databases">
        <title>Comparative genomics of Botrytis spp.</title>
        <authorList>
            <person name="Valero-Jimenez C.A."/>
            <person name="Tapia P."/>
            <person name="Veloso J."/>
            <person name="Silva-Moreno E."/>
            <person name="Staats M."/>
            <person name="Valdes J.H."/>
            <person name="Van Kan J.A.L."/>
        </authorList>
    </citation>
    <scope>NUCLEOTIDE SEQUENCE [LARGE SCALE GENOMIC DNA]</scope>
    <source>
        <strain evidence="2 3">Bt9001</strain>
    </source>
</reference>
<feature type="region of interest" description="Disordered" evidence="1">
    <location>
        <begin position="64"/>
        <end position="91"/>
    </location>
</feature>
<proteinExistence type="predicted"/>
<dbReference type="PANTHER" id="PTHR43885">
    <property type="entry name" value="HALOACID DEHALOGENASE-LIKE HYDROLASE"/>
    <property type="match status" value="1"/>
</dbReference>
<accession>A0A4Z1EPT0</accession>
<protein>
    <recommendedName>
        <fullName evidence="4">HAD superfamily hydrolase</fullName>
    </recommendedName>
</protein>
<dbReference type="Gene3D" id="1.10.260.80">
    <property type="match status" value="1"/>
</dbReference>
<dbReference type="Pfam" id="PF00702">
    <property type="entry name" value="Hydrolase"/>
    <property type="match status" value="1"/>
</dbReference>
<dbReference type="SFLD" id="SFLDG01129">
    <property type="entry name" value="C1.5:_HAD__Beta-PGM__Phosphata"/>
    <property type="match status" value="1"/>
</dbReference>
<evidence type="ECO:0000256" key="1">
    <source>
        <dbReference type="SAM" id="MobiDB-lite"/>
    </source>
</evidence>
<dbReference type="InterPro" id="IPR023214">
    <property type="entry name" value="HAD_sf"/>
</dbReference>
<dbReference type="SUPFAM" id="SSF56784">
    <property type="entry name" value="HAD-like"/>
    <property type="match status" value="1"/>
</dbReference>
<comment type="caution">
    <text evidence="2">The sequence shown here is derived from an EMBL/GenBank/DDBJ whole genome shotgun (WGS) entry which is preliminary data.</text>
</comment>
<dbReference type="InterPro" id="IPR006439">
    <property type="entry name" value="HAD-SF_hydro_IA"/>
</dbReference>
<name>A0A4Z1EPT0_9HELO</name>
<evidence type="ECO:0000313" key="2">
    <source>
        <dbReference type="EMBL" id="TGO11017.1"/>
    </source>
</evidence>
<dbReference type="OrthoDB" id="426235at2759"/>
<evidence type="ECO:0000313" key="3">
    <source>
        <dbReference type="Proteomes" id="UP000297777"/>
    </source>
</evidence>
<sequence>MSIYSKHFSSLVRIAPGFFVGRRFCSVRNLGTETRGKSFLSIGVRLDTKRSFGMTTRVSDVDAFGGGEGEGKSVRRFAPLGDEEKSSEGEEGVRKLRGIIFDMDGTLCEPQTYMFGQMRNALGIDKSIDILDHIYSLPVSEQEAAHEKIRAIEREAMLTQVPQPGLQTLFTYLSTLTPTLPLAILTRNHPPPVHHLLTTHLPQTPFSPIITREFRPPKPHPAGILHIAKEWNVDPHDTIMVGDSIDDMKAGFAAGAATVLLGNSVNEELWEHECTDLVVKRLDELVEVLKGGFVGRVER</sequence>
<dbReference type="Proteomes" id="UP000297777">
    <property type="component" value="Unassembled WGS sequence"/>
</dbReference>
<dbReference type="NCBIfam" id="TIGR01509">
    <property type="entry name" value="HAD-SF-IA-v3"/>
    <property type="match status" value="1"/>
</dbReference>
<evidence type="ECO:0008006" key="4">
    <source>
        <dbReference type="Google" id="ProtNLM"/>
    </source>
</evidence>
<organism evidence="2 3">
    <name type="scientific">Botrytis tulipae</name>
    <dbReference type="NCBI Taxonomy" id="87230"/>
    <lineage>
        <taxon>Eukaryota</taxon>
        <taxon>Fungi</taxon>
        <taxon>Dikarya</taxon>
        <taxon>Ascomycota</taxon>
        <taxon>Pezizomycotina</taxon>
        <taxon>Leotiomycetes</taxon>
        <taxon>Helotiales</taxon>
        <taxon>Sclerotiniaceae</taxon>
        <taxon>Botrytis</taxon>
    </lineage>
</organism>
<feature type="compositionally biased region" description="Basic and acidic residues" evidence="1">
    <location>
        <begin position="82"/>
        <end position="91"/>
    </location>
</feature>
<gene>
    <name evidence="2" type="ORF">BTUL_0119g00170</name>
</gene>
<dbReference type="SFLD" id="SFLDS00003">
    <property type="entry name" value="Haloacid_Dehalogenase"/>
    <property type="match status" value="1"/>
</dbReference>
<dbReference type="Gene3D" id="3.40.50.1000">
    <property type="entry name" value="HAD superfamily/HAD-like"/>
    <property type="match status" value="1"/>
</dbReference>
<dbReference type="InterPro" id="IPR036412">
    <property type="entry name" value="HAD-like_sf"/>
</dbReference>
<dbReference type="GO" id="GO:0016791">
    <property type="term" value="F:phosphatase activity"/>
    <property type="evidence" value="ECO:0007669"/>
    <property type="project" value="UniProtKB-ARBA"/>
</dbReference>